<feature type="region of interest" description="Disordered" evidence="1">
    <location>
        <begin position="152"/>
        <end position="171"/>
    </location>
</feature>
<evidence type="ECO:0000313" key="2">
    <source>
        <dbReference type="EMBL" id="KAF7346055.1"/>
    </source>
</evidence>
<reference evidence="2" key="1">
    <citation type="submission" date="2020-05" db="EMBL/GenBank/DDBJ databases">
        <title>Mycena genomes resolve the evolution of fungal bioluminescence.</title>
        <authorList>
            <person name="Tsai I.J."/>
        </authorList>
    </citation>
    <scope>NUCLEOTIDE SEQUENCE</scope>
    <source>
        <strain evidence="2">160909Yilan</strain>
    </source>
</reference>
<sequence>MGDLEVEENNKGVEYRGVSQSSSVRHLYTRLFTHTVITIQPRFLALFALYAVAADVREQIERGHALRWTNWSSSPLAILRKTWAQIPCTWRSPRRSPHARRLRQSSRPLPIPAQLVRKHSPGSDLIASYATLILADDTIKIPVRLFRRTRTSLEVGQNRNPHRRERNPSPS</sequence>
<accession>A0A8H6XTJ8</accession>
<protein>
    <submittedName>
        <fullName evidence="2">Uncharacterized protein</fullName>
    </submittedName>
</protein>
<dbReference type="Proteomes" id="UP000623467">
    <property type="component" value="Unassembled WGS sequence"/>
</dbReference>
<gene>
    <name evidence="2" type="ORF">MSAN_01831500</name>
</gene>
<evidence type="ECO:0000313" key="3">
    <source>
        <dbReference type="Proteomes" id="UP000623467"/>
    </source>
</evidence>
<name>A0A8H6XTJ8_9AGAR</name>
<comment type="caution">
    <text evidence="2">The sequence shown here is derived from an EMBL/GenBank/DDBJ whole genome shotgun (WGS) entry which is preliminary data.</text>
</comment>
<proteinExistence type="predicted"/>
<evidence type="ECO:0000256" key="1">
    <source>
        <dbReference type="SAM" id="MobiDB-lite"/>
    </source>
</evidence>
<dbReference type="EMBL" id="JACAZH010000019">
    <property type="protein sequence ID" value="KAF7346055.1"/>
    <property type="molecule type" value="Genomic_DNA"/>
</dbReference>
<dbReference type="AlphaFoldDB" id="A0A8H6XTJ8"/>
<keyword evidence="3" id="KW-1185">Reference proteome</keyword>
<organism evidence="2 3">
    <name type="scientific">Mycena sanguinolenta</name>
    <dbReference type="NCBI Taxonomy" id="230812"/>
    <lineage>
        <taxon>Eukaryota</taxon>
        <taxon>Fungi</taxon>
        <taxon>Dikarya</taxon>
        <taxon>Basidiomycota</taxon>
        <taxon>Agaricomycotina</taxon>
        <taxon>Agaricomycetes</taxon>
        <taxon>Agaricomycetidae</taxon>
        <taxon>Agaricales</taxon>
        <taxon>Marasmiineae</taxon>
        <taxon>Mycenaceae</taxon>
        <taxon>Mycena</taxon>
    </lineage>
</organism>